<reference evidence="2 3" key="1">
    <citation type="journal article" date="2012" name="Stand. Genomic Sci.">
        <title>Genome sequence of the soil bacterium Saccharomonospora azurea type strain (NA-128(T)).</title>
        <authorList>
            <person name="Klenk H.P."/>
            <person name="Held B."/>
            <person name="Lucas S."/>
            <person name="Lapidus A."/>
            <person name="Copeland A."/>
            <person name="Hammon N."/>
            <person name="Pitluck S."/>
            <person name="Goodwin L.A."/>
            <person name="Han C."/>
            <person name="Tapia R."/>
            <person name="Brambilla E.M."/>
            <person name="Potter G."/>
            <person name="Land M."/>
            <person name="Ivanova N."/>
            <person name="Rohde M."/>
            <person name="Goker M."/>
            <person name="Detter J.C."/>
            <person name="Kyrpides N.C."/>
            <person name="Woyke T."/>
        </authorList>
    </citation>
    <scope>NUCLEOTIDE SEQUENCE [LARGE SCALE GENOMIC DNA]</scope>
    <source>
        <strain evidence="2 3">NA-128</strain>
    </source>
</reference>
<dbReference type="EMBL" id="CM001466">
    <property type="protein sequence ID" value="EHY89781.1"/>
    <property type="molecule type" value="Genomic_DNA"/>
</dbReference>
<organism evidence="2 3">
    <name type="scientific">Saccharomonospora azurea NA-128</name>
    <dbReference type="NCBI Taxonomy" id="882081"/>
    <lineage>
        <taxon>Bacteria</taxon>
        <taxon>Bacillati</taxon>
        <taxon>Actinomycetota</taxon>
        <taxon>Actinomycetes</taxon>
        <taxon>Pseudonocardiales</taxon>
        <taxon>Pseudonocardiaceae</taxon>
        <taxon>Saccharomonospora</taxon>
    </lineage>
</organism>
<accession>H8GCH3</accession>
<protein>
    <submittedName>
        <fullName evidence="2">Uncharacterized protein</fullName>
    </submittedName>
</protein>
<keyword evidence="1" id="KW-0812">Transmembrane</keyword>
<sequence length="47" mass="5089">MMADIMTWVGGMLGVAVLSVMAVGPMALDVHDTRRRRSTPSSETPTR</sequence>
<evidence type="ECO:0000313" key="3">
    <source>
        <dbReference type="Proteomes" id="UP000004705"/>
    </source>
</evidence>
<evidence type="ECO:0000313" key="2">
    <source>
        <dbReference type="EMBL" id="EHY89781.1"/>
    </source>
</evidence>
<keyword evidence="3" id="KW-1185">Reference proteome</keyword>
<dbReference type="Proteomes" id="UP000004705">
    <property type="component" value="Chromosome"/>
</dbReference>
<keyword evidence="1" id="KW-0472">Membrane</keyword>
<dbReference type="AlphaFoldDB" id="H8GCH3"/>
<dbReference type="RefSeq" id="WP_005442769.1">
    <property type="nucleotide sequence ID" value="NZ_CM001466.1"/>
</dbReference>
<dbReference type="HOGENOM" id="CLU_211877_0_0_11"/>
<evidence type="ECO:0000256" key="1">
    <source>
        <dbReference type="SAM" id="Phobius"/>
    </source>
</evidence>
<keyword evidence="1" id="KW-1133">Transmembrane helix</keyword>
<feature type="transmembrane region" description="Helical" evidence="1">
    <location>
        <begin position="6"/>
        <end position="28"/>
    </location>
</feature>
<name>H8GCH3_9PSEU</name>
<gene>
    <name evidence="2" type="ORF">SacazDRAFT_02894</name>
</gene>
<proteinExistence type="predicted"/>